<feature type="region of interest" description="Disordered" evidence="5">
    <location>
        <begin position="579"/>
        <end position="603"/>
    </location>
</feature>
<name>A0A915K4U4_ROMCU</name>
<comment type="subcellular location">
    <subcellularLocation>
        <location evidence="1">Membrane</location>
        <topology evidence="1">Multi-pass membrane protein</topology>
    </subcellularLocation>
</comment>
<feature type="transmembrane region" description="Helical" evidence="6">
    <location>
        <begin position="140"/>
        <end position="157"/>
    </location>
</feature>
<feature type="transmembrane region" description="Helical" evidence="6">
    <location>
        <begin position="164"/>
        <end position="184"/>
    </location>
</feature>
<keyword evidence="4 6" id="KW-0472">Membrane</keyword>
<organism evidence="8 9">
    <name type="scientific">Romanomermis culicivorax</name>
    <name type="common">Nematode worm</name>
    <dbReference type="NCBI Taxonomy" id="13658"/>
    <lineage>
        <taxon>Eukaryota</taxon>
        <taxon>Metazoa</taxon>
        <taxon>Ecdysozoa</taxon>
        <taxon>Nematoda</taxon>
        <taxon>Enoplea</taxon>
        <taxon>Dorylaimia</taxon>
        <taxon>Mermithida</taxon>
        <taxon>Mermithoidea</taxon>
        <taxon>Mermithidae</taxon>
        <taxon>Romanomermis</taxon>
    </lineage>
</organism>
<dbReference type="OMA" id="ICFVFIM"/>
<feature type="transmembrane region" description="Helical" evidence="6">
    <location>
        <begin position="500"/>
        <end position="533"/>
    </location>
</feature>
<feature type="transmembrane region" description="Helical" evidence="6">
    <location>
        <begin position="74"/>
        <end position="101"/>
    </location>
</feature>
<feature type="transmembrane region" description="Helical" evidence="6">
    <location>
        <begin position="241"/>
        <end position="259"/>
    </location>
</feature>
<dbReference type="InterPro" id="IPR004842">
    <property type="entry name" value="SLC12A_fam"/>
</dbReference>
<feature type="transmembrane region" description="Helical" evidence="6">
    <location>
        <begin position="45"/>
        <end position="68"/>
    </location>
</feature>
<feature type="transmembrane region" description="Helical" evidence="6">
    <location>
        <begin position="367"/>
        <end position="385"/>
    </location>
</feature>
<proteinExistence type="predicted"/>
<dbReference type="WBParaSite" id="nRc.2.0.1.t33741-RA">
    <property type="protein sequence ID" value="nRc.2.0.1.t33741-RA"/>
    <property type="gene ID" value="nRc.2.0.1.g33741"/>
</dbReference>
<evidence type="ECO:0000256" key="2">
    <source>
        <dbReference type="ARBA" id="ARBA00022692"/>
    </source>
</evidence>
<feature type="compositionally biased region" description="Basic residues" evidence="5">
    <location>
        <begin position="594"/>
        <end position="603"/>
    </location>
</feature>
<dbReference type="Gene3D" id="1.20.1740.10">
    <property type="entry name" value="Amino acid/polyamine transporter I"/>
    <property type="match status" value="1"/>
</dbReference>
<evidence type="ECO:0000256" key="3">
    <source>
        <dbReference type="ARBA" id="ARBA00022989"/>
    </source>
</evidence>
<dbReference type="PANTHER" id="PTHR11827">
    <property type="entry name" value="SOLUTE CARRIER FAMILY 12, CATION COTRANSPORTERS"/>
    <property type="match status" value="1"/>
</dbReference>
<dbReference type="Pfam" id="PF00324">
    <property type="entry name" value="AA_permease"/>
    <property type="match status" value="1"/>
</dbReference>
<protein>
    <submittedName>
        <fullName evidence="9">Amino acid permease/ SLC12A domain-containing protein</fullName>
    </submittedName>
</protein>
<reference evidence="9" key="1">
    <citation type="submission" date="2022-11" db="UniProtKB">
        <authorList>
            <consortium name="WormBaseParasite"/>
        </authorList>
    </citation>
    <scope>IDENTIFICATION</scope>
</reference>
<keyword evidence="8" id="KW-1185">Reference proteome</keyword>
<evidence type="ECO:0000256" key="1">
    <source>
        <dbReference type="ARBA" id="ARBA00004141"/>
    </source>
</evidence>
<feature type="domain" description="Amino acid permease/ SLC12A" evidence="7">
    <location>
        <begin position="54"/>
        <end position="422"/>
    </location>
</feature>
<evidence type="ECO:0000256" key="5">
    <source>
        <dbReference type="SAM" id="MobiDB-lite"/>
    </source>
</evidence>
<dbReference type="GO" id="GO:1990573">
    <property type="term" value="P:potassium ion import across plasma membrane"/>
    <property type="evidence" value="ECO:0007669"/>
    <property type="project" value="TreeGrafter"/>
</dbReference>
<sequence length="603" mass="67093">MAQETDKRSIVIDTDTDDLFSEEQAKNETTKLPWWQFQHFLNRPALFGTWDGVFVSVTLNTFGVIVFLRSGWTVANAGIVEAVLILLLSTSLVLLPVLSAIGVSERCRIQSGGVYFIVSHVLGGQLGTAVGLVYAWGQAIAGSLIAVGFGESMASVLKTDNLLVVKTIAASVVIILAGVNMAGVKWVVKVQLILFILLVLSIFDFTVGSFVTVKPDKGITSFNLTTFRNNSGPSYERGENFFTVFGVYFSTFTGVLSGVNMSGDLKNPIKNIPTDDNFFFSYSSLLCFLFLLSLAAKCQRRTLFVDWMVAEEISWLGVLFLCGLYVSSLSCILGGFYSAPRILQSAAQEKILPSIEFLSQGFGPNKSPFLATIVVTVITFLFIFVAELNTLAKISTIPYLITYAFINYSYVHLAMTFDLQQQKMFEELINLPSKHVEPGYGSMDSLKKDDLKKLFQNDPQSVQDEEFTAAAPLTERNIHVEVIYEKINSWYGFLVNRWSGLIGVVVNLVIVLFIDWLIASLHFLTMIAVYLFIGWANPAISKGVTQFNISHCIKTISSRFVNVERIRVVSPENLRVTTKTDPVNEDNEDFKERSKYHKSQVID</sequence>
<dbReference type="AlphaFoldDB" id="A0A915K4U4"/>
<feature type="transmembrane region" description="Helical" evidence="6">
    <location>
        <begin position="279"/>
        <end position="296"/>
    </location>
</feature>
<keyword evidence="3 6" id="KW-1133">Transmembrane helix</keyword>
<evidence type="ECO:0000259" key="7">
    <source>
        <dbReference type="Pfam" id="PF00324"/>
    </source>
</evidence>
<evidence type="ECO:0000256" key="4">
    <source>
        <dbReference type="ARBA" id="ARBA00023136"/>
    </source>
</evidence>
<feature type="transmembrane region" description="Helical" evidence="6">
    <location>
        <begin position="113"/>
        <end position="134"/>
    </location>
</feature>
<dbReference type="GO" id="GO:0055064">
    <property type="term" value="P:chloride ion homeostasis"/>
    <property type="evidence" value="ECO:0007669"/>
    <property type="project" value="TreeGrafter"/>
</dbReference>
<dbReference type="GO" id="GO:0015379">
    <property type="term" value="F:potassium:chloride symporter activity"/>
    <property type="evidence" value="ECO:0007669"/>
    <property type="project" value="TreeGrafter"/>
</dbReference>
<dbReference type="GO" id="GO:0016020">
    <property type="term" value="C:membrane"/>
    <property type="evidence" value="ECO:0007669"/>
    <property type="project" value="UniProtKB-SubCell"/>
</dbReference>
<feature type="transmembrane region" description="Helical" evidence="6">
    <location>
        <begin position="316"/>
        <end position="337"/>
    </location>
</feature>
<dbReference type="Proteomes" id="UP000887565">
    <property type="component" value="Unplaced"/>
</dbReference>
<evidence type="ECO:0000256" key="6">
    <source>
        <dbReference type="SAM" id="Phobius"/>
    </source>
</evidence>
<accession>A0A915K4U4</accession>
<dbReference type="InterPro" id="IPR004841">
    <property type="entry name" value="AA-permease/SLC12A_dom"/>
</dbReference>
<evidence type="ECO:0000313" key="8">
    <source>
        <dbReference type="Proteomes" id="UP000887565"/>
    </source>
</evidence>
<dbReference type="PANTHER" id="PTHR11827:SF6">
    <property type="entry name" value="SOLUTE CARRIER FAMILY 12 MEMBER 8"/>
    <property type="match status" value="1"/>
</dbReference>
<dbReference type="GO" id="GO:0055075">
    <property type="term" value="P:potassium ion homeostasis"/>
    <property type="evidence" value="ECO:0007669"/>
    <property type="project" value="TreeGrafter"/>
</dbReference>
<keyword evidence="2 6" id="KW-0812">Transmembrane</keyword>
<dbReference type="GO" id="GO:0006884">
    <property type="term" value="P:cell volume homeostasis"/>
    <property type="evidence" value="ECO:0007669"/>
    <property type="project" value="TreeGrafter"/>
</dbReference>
<feature type="transmembrane region" description="Helical" evidence="6">
    <location>
        <begin position="190"/>
        <end position="213"/>
    </location>
</feature>
<evidence type="ECO:0000313" key="9">
    <source>
        <dbReference type="WBParaSite" id="nRc.2.0.1.t33741-RA"/>
    </source>
</evidence>